<keyword evidence="1" id="KW-0812">Transmembrane</keyword>
<keyword evidence="1" id="KW-0472">Membrane</keyword>
<accession>A0ABW4CN51</accession>
<dbReference type="EMBL" id="JBHTOG010000003">
    <property type="protein sequence ID" value="MFD1431205.1"/>
    <property type="molecule type" value="Genomic_DNA"/>
</dbReference>
<dbReference type="Proteomes" id="UP001597192">
    <property type="component" value="Unassembled WGS sequence"/>
</dbReference>
<gene>
    <name evidence="2" type="ORF">ACFQ47_00590</name>
</gene>
<organism evidence="2 3">
    <name type="scientific">Lacticaseibacillus yichunensis</name>
    <dbReference type="NCBI Taxonomy" id="2486015"/>
    <lineage>
        <taxon>Bacteria</taxon>
        <taxon>Bacillati</taxon>
        <taxon>Bacillota</taxon>
        <taxon>Bacilli</taxon>
        <taxon>Lactobacillales</taxon>
        <taxon>Lactobacillaceae</taxon>
        <taxon>Lacticaseibacillus</taxon>
    </lineage>
</organism>
<evidence type="ECO:0000256" key="1">
    <source>
        <dbReference type="SAM" id="Phobius"/>
    </source>
</evidence>
<dbReference type="RefSeq" id="WP_263852820.1">
    <property type="nucleotide sequence ID" value="NZ_JBHTOG010000003.1"/>
</dbReference>
<reference evidence="3" key="1">
    <citation type="journal article" date="2019" name="Int. J. Syst. Evol. Microbiol.">
        <title>The Global Catalogue of Microorganisms (GCM) 10K type strain sequencing project: providing services to taxonomists for standard genome sequencing and annotation.</title>
        <authorList>
            <consortium name="The Broad Institute Genomics Platform"/>
            <consortium name="The Broad Institute Genome Sequencing Center for Infectious Disease"/>
            <person name="Wu L."/>
            <person name="Ma J."/>
        </authorList>
    </citation>
    <scope>NUCLEOTIDE SEQUENCE [LARGE SCALE GENOMIC DNA]</scope>
    <source>
        <strain evidence="3">CCM 8947</strain>
    </source>
</reference>
<evidence type="ECO:0000313" key="2">
    <source>
        <dbReference type="EMBL" id="MFD1431205.1"/>
    </source>
</evidence>
<comment type="caution">
    <text evidence="2">The sequence shown here is derived from an EMBL/GenBank/DDBJ whole genome shotgun (WGS) entry which is preliminary data.</text>
</comment>
<protein>
    <submittedName>
        <fullName evidence="2">Uncharacterized protein</fullName>
    </submittedName>
</protein>
<keyword evidence="1" id="KW-1133">Transmembrane helix</keyword>
<proteinExistence type="predicted"/>
<keyword evidence="3" id="KW-1185">Reference proteome</keyword>
<evidence type="ECO:0000313" key="3">
    <source>
        <dbReference type="Proteomes" id="UP001597192"/>
    </source>
</evidence>
<sequence>MKLLPILFWLTTALAIIITAAIAVLSIMTGLWIIAIAWWSYLFA</sequence>
<feature type="transmembrane region" description="Helical" evidence="1">
    <location>
        <begin position="6"/>
        <end position="39"/>
    </location>
</feature>
<name>A0ABW4CN51_9LACO</name>